<proteinExistence type="predicted"/>
<protein>
    <submittedName>
        <fullName evidence="1">Uncharacterized protein</fullName>
    </submittedName>
</protein>
<evidence type="ECO:0000313" key="1">
    <source>
        <dbReference type="EMBL" id="MBJ6373554.1"/>
    </source>
</evidence>
<keyword evidence="2" id="KW-1185">Reference proteome</keyword>
<dbReference type="RefSeq" id="WP_199026428.1">
    <property type="nucleotide sequence ID" value="NZ_JAELVR010000015.1"/>
</dbReference>
<comment type="caution">
    <text evidence="1">The sequence shown here is derived from an EMBL/GenBank/DDBJ whole genome shotgun (WGS) entry which is preliminary data.</text>
</comment>
<reference evidence="1" key="1">
    <citation type="submission" date="2020-12" db="EMBL/GenBank/DDBJ databases">
        <title>Sedimentitalea sp. nov., isolated from sand in Incheon.</title>
        <authorList>
            <person name="Kim W."/>
        </authorList>
    </citation>
    <scope>NUCLEOTIDE SEQUENCE</scope>
    <source>
        <strain evidence="1">CAU 1593</strain>
    </source>
</reference>
<name>A0A8J7LTU2_9RHOB</name>
<dbReference type="AlphaFoldDB" id="A0A8J7LTU2"/>
<gene>
    <name evidence="1" type="ORF">JF290_18685</name>
</gene>
<sequence length="246" mass="25977">MTEWSLDARQIDFLTRFLGLRLPSVGTDAADLDGAVEGYLSTLPADIKALARSNPVLAESLLEEVARARALREEGGLADALLGLEACAERLAGEKGAARAAQAAEDIPEGLVKTRVRAIELALSEWRIGRLEAIDGLGALVSELMLEDDPDLVEIGTKIAALGRDIPNALEAALREVRRAVGAGDEGQIAQARATAEQALAEAARYIKDNAADLRKCEDNPYGIEVDAVAAVSDAIGAVEQSLQKV</sequence>
<evidence type="ECO:0000313" key="2">
    <source>
        <dbReference type="Proteomes" id="UP000619079"/>
    </source>
</evidence>
<organism evidence="1 2">
    <name type="scientific">Sedimentitalea arenosa</name>
    <dbReference type="NCBI Taxonomy" id="2798803"/>
    <lineage>
        <taxon>Bacteria</taxon>
        <taxon>Pseudomonadati</taxon>
        <taxon>Pseudomonadota</taxon>
        <taxon>Alphaproteobacteria</taxon>
        <taxon>Rhodobacterales</taxon>
        <taxon>Paracoccaceae</taxon>
        <taxon>Sedimentitalea</taxon>
    </lineage>
</organism>
<dbReference type="EMBL" id="JAELVR010000015">
    <property type="protein sequence ID" value="MBJ6373554.1"/>
    <property type="molecule type" value="Genomic_DNA"/>
</dbReference>
<accession>A0A8J7LTU2</accession>
<dbReference type="Proteomes" id="UP000619079">
    <property type="component" value="Unassembled WGS sequence"/>
</dbReference>